<evidence type="ECO:0000313" key="6">
    <source>
        <dbReference type="EMBL" id="RNM31841.1"/>
    </source>
</evidence>
<evidence type="ECO:0000256" key="3">
    <source>
        <dbReference type="ARBA" id="ARBA00023125"/>
    </source>
</evidence>
<keyword evidence="2" id="KW-0815">Transposition</keyword>
<dbReference type="AlphaFoldDB" id="A0A3N0I488"/>
<dbReference type="NCBIfam" id="NF033592">
    <property type="entry name" value="transpos_IS4_1"/>
    <property type="match status" value="1"/>
</dbReference>
<dbReference type="Gene3D" id="3.90.350.10">
    <property type="entry name" value="Transposase Inhibitor Protein From Tn5, Chain A, domain 1"/>
    <property type="match status" value="1"/>
</dbReference>
<keyword evidence="8" id="KW-1185">Reference proteome</keyword>
<name>A0A3N0I488_9FIRM</name>
<dbReference type="PANTHER" id="PTHR33258">
    <property type="entry name" value="TRANSPOSASE INSL FOR INSERTION SEQUENCE ELEMENT IS186A-RELATED"/>
    <property type="match status" value="1"/>
</dbReference>
<dbReference type="OrthoDB" id="1650378at2"/>
<dbReference type="InterPro" id="IPR012337">
    <property type="entry name" value="RNaseH-like_sf"/>
</dbReference>
<dbReference type="Proteomes" id="UP000276568">
    <property type="component" value="Unassembled WGS sequence"/>
</dbReference>
<evidence type="ECO:0000313" key="7">
    <source>
        <dbReference type="EMBL" id="RNM31844.1"/>
    </source>
</evidence>
<dbReference type="GO" id="GO:0004803">
    <property type="term" value="F:transposase activity"/>
    <property type="evidence" value="ECO:0007669"/>
    <property type="project" value="InterPro"/>
</dbReference>
<evidence type="ECO:0000256" key="1">
    <source>
        <dbReference type="ARBA" id="ARBA00010075"/>
    </source>
</evidence>
<comment type="caution">
    <text evidence="6">The sequence shown here is derived from an EMBL/GenBank/DDBJ whole genome shotgun (WGS) entry which is preliminary data.</text>
</comment>
<sequence>MFLEVLMNNYKSLKKQLKFCIKTMNDSPSLFVVDSNKDFTRKRKHLFGSTLFNVLLLESGSLKDEMFKLFGYKLDTPTASSFVQARSKIRPDAFRTLFNMFNERTQKIKLHKGYRLLAVDGSVLPISSAIKDTKTTFYKANNSNKPFSAYHLNTSYDLLECTYDDIVLQGNAVMNENGAFNEIVDRYDGPKAIFIADRGYESINSFVKVGMKNHKYLIRVKDIHSRTSVLRSFGPFPDAEFDMHVRRTLTIKQTNEIKAHPEIYKFVPKNQRFDFFDGSPYFDFECRVVRFKISDDTYESIITNLDESEFNIQDIKELYHLRWEIETSYRELKYHLDLNTLHSKKRMFIEQEIYAKLVLYNFCSRVSNNIKIKEKDRKYEYQLNYVRAFHIIRNYLKEKGGKNPPDIESLIAKEILPIRPNRQNERKVKAKSPVSFNYRYD</sequence>
<dbReference type="GO" id="GO:0003677">
    <property type="term" value="F:DNA binding"/>
    <property type="evidence" value="ECO:0007669"/>
    <property type="project" value="UniProtKB-KW"/>
</dbReference>
<dbReference type="InterPro" id="IPR047952">
    <property type="entry name" value="Transpos_IS4"/>
</dbReference>
<evidence type="ECO:0000256" key="4">
    <source>
        <dbReference type="ARBA" id="ARBA00023172"/>
    </source>
</evidence>
<keyword evidence="4" id="KW-0233">DNA recombination</keyword>
<keyword evidence="3" id="KW-0238">DNA-binding</keyword>
<comment type="similarity">
    <text evidence="1">Belongs to the transposase 11 family.</text>
</comment>
<organism evidence="6 8">
    <name type="scientific">Absicoccus porci</name>
    <dbReference type="NCBI Taxonomy" id="2486576"/>
    <lineage>
        <taxon>Bacteria</taxon>
        <taxon>Bacillati</taxon>
        <taxon>Bacillota</taxon>
        <taxon>Erysipelotrichia</taxon>
        <taxon>Erysipelotrichales</taxon>
        <taxon>Erysipelotrichaceae</taxon>
        <taxon>Absicoccus</taxon>
    </lineage>
</organism>
<dbReference type="SUPFAM" id="SSF53098">
    <property type="entry name" value="Ribonuclease H-like"/>
    <property type="match status" value="1"/>
</dbReference>
<dbReference type="EMBL" id="RJQC01000001">
    <property type="protein sequence ID" value="RNM31844.1"/>
    <property type="molecule type" value="Genomic_DNA"/>
</dbReference>
<dbReference type="PANTHER" id="PTHR33258:SF1">
    <property type="entry name" value="TRANSPOSASE INSL FOR INSERTION SEQUENCE ELEMENT IS186A-RELATED"/>
    <property type="match status" value="1"/>
</dbReference>
<protein>
    <submittedName>
        <fullName evidence="6">IS4 family transposase</fullName>
    </submittedName>
</protein>
<evidence type="ECO:0000256" key="2">
    <source>
        <dbReference type="ARBA" id="ARBA00022578"/>
    </source>
</evidence>
<evidence type="ECO:0000313" key="8">
    <source>
        <dbReference type="Proteomes" id="UP000276568"/>
    </source>
</evidence>
<feature type="domain" description="Transposase IS4-like" evidence="5">
    <location>
        <begin position="112"/>
        <end position="362"/>
    </location>
</feature>
<accession>A0A3N0I488</accession>
<dbReference type="EMBL" id="RJQC01000001">
    <property type="protein sequence ID" value="RNM31841.1"/>
    <property type="molecule type" value="Genomic_DNA"/>
</dbReference>
<dbReference type="GO" id="GO:0006313">
    <property type="term" value="P:DNA transposition"/>
    <property type="evidence" value="ECO:0007669"/>
    <property type="project" value="InterPro"/>
</dbReference>
<evidence type="ECO:0000259" key="5">
    <source>
        <dbReference type="Pfam" id="PF01609"/>
    </source>
</evidence>
<gene>
    <name evidence="6" type="ORF">EDX97_00290</name>
    <name evidence="7" type="ORF">EDX97_00670</name>
</gene>
<proteinExistence type="inferred from homology"/>
<reference evidence="6 8" key="1">
    <citation type="submission" date="2018-11" db="EMBL/GenBank/DDBJ databases">
        <title>Clostridium sp. nov., a member of the family Erysipelotrichaceae isolated from pig faeces.</title>
        <authorList>
            <person name="Chang Y.-H."/>
        </authorList>
    </citation>
    <scope>NUCLEOTIDE SEQUENCE [LARGE SCALE GENOMIC DNA]</scope>
    <source>
        <strain evidence="6 8">YH-panp20</strain>
    </source>
</reference>
<dbReference type="InterPro" id="IPR002559">
    <property type="entry name" value="Transposase_11"/>
</dbReference>
<dbReference type="Pfam" id="PF01609">
    <property type="entry name" value="DDE_Tnp_1"/>
    <property type="match status" value="1"/>
</dbReference>